<keyword evidence="7 14" id="KW-0812">Transmembrane</keyword>
<dbReference type="PANTHER" id="PTHR21290">
    <property type="entry name" value="SPHINGOMYELIN SYNTHETASE"/>
    <property type="match status" value="1"/>
</dbReference>
<evidence type="ECO:0000256" key="9">
    <source>
        <dbReference type="ARBA" id="ARBA00022919"/>
    </source>
</evidence>
<dbReference type="CDD" id="cd09515">
    <property type="entry name" value="SAM_SGMS1-like"/>
    <property type="match status" value="1"/>
</dbReference>
<protein>
    <recommendedName>
        <fullName evidence="15">SAM domain-containing protein</fullName>
    </recommendedName>
</protein>
<evidence type="ECO:0000256" key="8">
    <source>
        <dbReference type="ARBA" id="ARBA00022787"/>
    </source>
</evidence>
<dbReference type="Pfam" id="PF01459">
    <property type="entry name" value="Porin_3"/>
    <property type="match status" value="1"/>
</dbReference>
<dbReference type="InterPro" id="IPR023614">
    <property type="entry name" value="Porin_dom_sf"/>
</dbReference>
<dbReference type="GO" id="GO:0015288">
    <property type="term" value="F:porin activity"/>
    <property type="evidence" value="ECO:0007669"/>
    <property type="project" value="UniProtKB-KW"/>
</dbReference>
<dbReference type="GO" id="GO:0005741">
    <property type="term" value="C:mitochondrial outer membrane"/>
    <property type="evidence" value="ECO:0007669"/>
    <property type="project" value="UniProtKB-SubCell"/>
</dbReference>
<organism evidence="16">
    <name type="scientific">Medioppia subpectinata</name>
    <dbReference type="NCBI Taxonomy" id="1979941"/>
    <lineage>
        <taxon>Eukaryota</taxon>
        <taxon>Metazoa</taxon>
        <taxon>Ecdysozoa</taxon>
        <taxon>Arthropoda</taxon>
        <taxon>Chelicerata</taxon>
        <taxon>Arachnida</taxon>
        <taxon>Acari</taxon>
        <taxon>Acariformes</taxon>
        <taxon>Sarcoptiformes</taxon>
        <taxon>Oribatida</taxon>
        <taxon>Brachypylina</taxon>
        <taxon>Oppioidea</taxon>
        <taxon>Oppiidae</taxon>
        <taxon>Medioppia</taxon>
    </lineage>
</organism>
<evidence type="ECO:0000256" key="4">
    <source>
        <dbReference type="ARBA" id="ARBA00007780"/>
    </source>
</evidence>
<dbReference type="EMBL" id="CAJPIZ010011662">
    <property type="protein sequence ID" value="CAG2113275.1"/>
    <property type="molecule type" value="Genomic_DNA"/>
</dbReference>
<proteinExistence type="inferred from homology"/>
<keyword evidence="5" id="KW-1134">Transmembrane beta strand</keyword>
<evidence type="ECO:0000259" key="15">
    <source>
        <dbReference type="PROSITE" id="PS50105"/>
    </source>
</evidence>
<feature type="transmembrane region" description="Helical" evidence="14">
    <location>
        <begin position="374"/>
        <end position="395"/>
    </location>
</feature>
<keyword evidence="12" id="KW-0406">Ion transport</keyword>
<evidence type="ECO:0000256" key="12">
    <source>
        <dbReference type="ARBA" id="ARBA00023114"/>
    </source>
</evidence>
<evidence type="ECO:0000256" key="1">
    <source>
        <dbReference type="ARBA" id="ARBA00004141"/>
    </source>
</evidence>
<dbReference type="GO" id="GO:0005886">
    <property type="term" value="C:plasma membrane"/>
    <property type="evidence" value="ECO:0007669"/>
    <property type="project" value="TreeGrafter"/>
</dbReference>
<dbReference type="OrthoDB" id="422827at2759"/>
<dbReference type="GO" id="GO:0046513">
    <property type="term" value="P:ceramide biosynthetic process"/>
    <property type="evidence" value="ECO:0007669"/>
    <property type="project" value="TreeGrafter"/>
</dbReference>
<dbReference type="SUPFAM" id="SSF47769">
    <property type="entry name" value="SAM/Pointed domain"/>
    <property type="match status" value="1"/>
</dbReference>
<keyword evidence="17" id="KW-1185">Reference proteome</keyword>
<keyword evidence="13 14" id="KW-0472">Membrane</keyword>
<reference evidence="16" key="1">
    <citation type="submission" date="2020-11" db="EMBL/GenBank/DDBJ databases">
        <authorList>
            <person name="Tran Van P."/>
        </authorList>
    </citation>
    <scope>NUCLEOTIDE SEQUENCE</scope>
</reference>
<name>A0A7R9Q5W6_9ACAR</name>
<dbReference type="Gene3D" id="1.10.150.50">
    <property type="entry name" value="Transcription Factor, Ets-1"/>
    <property type="match status" value="1"/>
</dbReference>
<comment type="subcellular location">
    <subcellularLocation>
        <location evidence="1">Membrane</location>
        <topology evidence="1">Multi-pass membrane protein</topology>
    </subcellularLocation>
    <subcellularLocation>
        <location evidence="2">Mitochondrion outer membrane</location>
    </subcellularLocation>
</comment>
<dbReference type="InterPro" id="IPR045221">
    <property type="entry name" value="Sphingomyelin_synth-like"/>
</dbReference>
<keyword evidence="9" id="KW-0746">Sphingolipid metabolism</keyword>
<dbReference type="GO" id="GO:0000139">
    <property type="term" value="C:Golgi membrane"/>
    <property type="evidence" value="ECO:0007669"/>
    <property type="project" value="TreeGrafter"/>
</dbReference>
<comment type="similarity">
    <text evidence="3">Belongs to the sphingomyelin synthase family.</text>
</comment>
<evidence type="ECO:0000313" key="16">
    <source>
        <dbReference type="EMBL" id="CAD7632845.1"/>
    </source>
</evidence>
<evidence type="ECO:0000256" key="11">
    <source>
        <dbReference type="ARBA" id="ARBA00023098"/>
    </source>
</evidence>
<evidence type="ECO:0000256" key="7">
    <source>
        <dbReference type="ARBA" id="ARBA00022692"/>
    </source>
</evidence>
<evidence type="ECO:0000256" key="14">
    <source>
        <dbReference type="SAM" id="Phobius"/>
    </source>
</evidence>
<dbReference type="GO" id="GO:0005789">
    <property type="term" value="C:endoplasmic reticulum membrane"/>
    <property type="evidence" value="ECO:0007669"/>
    <property type="project" value="TreeGrafter"/>
</dbReference>
<evidence type="ECO:0000256" key="5">
    <source>
        <dbReference type="ARBA" id="ARBA00022452"/>
    </source>
</evidence>
<dbReference type="EMBL" id="OC866237">
    <property type="protein sequence ID" value="CAD7632845.1"/>
    <property type="molecule type" value="Genomic_DNA"/>
</dbReference>
<dbReference type="GO" id="GO:0047493">
    <property type="term" value="F:ceramide cholinephosphotransferase activity"/>
    <property type="evidence" value="ECO:0007669"/>
    <property type="project" value="TreeGrafter"/>
</dbReference>
<evidence type="ECO:0000256" key="10">
    <source>
        <dbReference type="ARBA" id="ARBA00022989"/>
    </source>
</evidence>
<dbReference type="GO" id="GO:0033188">
    <property type="term" value="F:sphingomyelin synthase activity"/>
    <property type="evidence" value="ECO:0007669"/>
    <property type="project" value="TreeGrafter"/>
</dbReference>
<accession>A0A7R9Q5W6</accession>
<dbReference type="InterPro" id="IPR025749">
    <property type="entry name" value="Sphingomyelin_synth-like_dom"/>
</dbReference>
<evidence type="ECO:0000256" key="6">
    <source>
        <dbReference type="ARBA" id="ARBA00022679"/>
    </source>
</evidence>
<keyword evidence="12" id="KW-0626">Porin</keyword>
<keyword evidence="6" id="KW-0808">Transferase</keyword>
<keyword evidence="8" id="KW-0496">Mitochondrion</keyword>
<evidence type="ECO:0000313" key="17">
    <source>
        <dbReference type="Proteomes" id="UP000759131"/>
    </source>
</evidence>
<dbReference type="GO" id="GO:0046930">
    <property type="term" value="C:pore complex"/>
    <property type="evidence" value="ECO:0007669"/>
    <property type="project" value="UniProtKB-KW"/>
</dbReference>
<dbReference type="Pfam" id="PF00536">
    <property type="entry name" value="SAM_1"/>
    <property type="match status" value="1"/>
</dbReference>
<gene>
    <name evidence="16" type="ORF">OSB1V03_LOCUS13246</name>
</gene>
<feature type="transmembrane region" description="Helical" evidence="14">
    <location>
        <begin position="407"/>
        <end position="428"/>
    </location>
</feature>
<dbReference type="CDD" id="cd07306">
    <property type="entry name" value="Porin3_VDAC"/>
    <property type="match status" value="1"/>
</dbReference>
<feature type="domain" description="SAM" evidence="15">
    <location>
        <begin position="194"/>
        <end position="260"/>
    </location>
</feature>
<dbReference type="InterPro" id="IPR001925">
    <property type="entry name" value="Porin_Euk"/>
</dbReference>
<feature type="transmembrane region" description="Helical" evidence="14">
    <location>
        <begin position="326"/>
        <end position="347"/>
    </location>
</feature>
<dbReference type="PANTHER" id="PTHR21290:SF25">
    <property type="entry name" value="SPHINGOMYELIN SYNTHASE-RELATED PROTEIN 1"/>
    <property type="match status" value="1"/>
</dbReference>
<feature type="transmembrane region" description="Helical" evidence="14">
    <location>
        <begin position="470"/>
        <end position="487"/>
    </location>
</feature>
<dbReference type="Proteomes" id="UP000759131">
    <property type="component" value="Unassembled WGS sequence"/>
</dbReference>
<dbReference type="Gene3D" id="2.40.160.10">
    <property type="entry name" value="Porin"/>
    <property type="match status" value="1"/>
</dbReference>
<dbReference type="InterPro" id="IPR001660">
    <property type="entry name" value="SAM"/>
</dbReference>
<keyword evidence="8" id="KW-1000">Mitochondrion outer membrane</keyword>
<keyword evidence="12" id="KW-0813">Transport</keyword>
<evidence type="ECO:0000256" key="2">
    <source>
        <dbReference type="ARBA" id="ARBA00004294"/>
    </source>
</evidence>
<dbReference type="InterPro" id="IPR013761">
    <property type="entry name" value="SAM/pointed_sf"/>
</dbReference>
<dbReference type="PROSITE" id="PS50105">
    <property type="entry name" value="SAM_DOMAIN"/>
    <property type="match status" value="1"/>
</dbReference>
<evidence type="ECO:0000256" key="3">
    <source>
        <dbReference type="ARBA" id="ARBA00005441"/>
    </source>
</evidence>
<dbReference type="AlphaFoldDB" id="A0A7R9Q5W6"/>
<dbReference type="Pfam" id="PF14360">
    <property type="entry name" value="PAP2_C"/>
    <property type="match status" value="1"/>
</dbReference>
<comment type="similarity">
    <text evidence="4">Belongs to the eukaryotic mitochondrial porin family.</text>
</comment>
<feature type="transmembrane region" description="Helical" evidence="14">
    <location>
        <begin position="519"/>
        <end position="537"/>
    </location>
</feature>
<dbReference type="GO" id="GO:0008308">
    <property type="term" value="F:voltage-gated monoatomic anion channel activity"/>
    <property type="evidence" value="ECO:0007669"/>
    <property type="project" value="InterPro"/>
</dbReference>
<feature type="transmembrane region" description="Helical" evidence="14">
    <location>
        <begin position="494"/>
        <end position="513"/>
    </location>
</feature>
<keyword evidence="10 14" id="KW-1133">Transmembrane helix</keyword>
<dbReference type="InterPro" id="IPR027246">
    <property type="entry name" value="Porin_Euk/Tom40"/>
</dbReference>
<evidence type="ECO:0000256" key="13">
    <source>
        <dbReference type="ARBA" id="ARBA00023136"/>
    </source>
</evidence>
<sequence length="605" mass="69673">MAPPVYGDLGKQARDLFAKNYRKHSSVFRVRFRPHRRSQDITTASTDPYHSYTPFICNVCLTLIDFGLIKLDVKTKTPAGVEFTVNGTSNNDTGRVNASLETKYYFRDWGFTLKEKWNTDNTLATELSVEDQLIKGSKLAFSANFAPQSGKKAGTLKSSLKADHFNANADIDFDYGGALFHGSAVLGLCIEFYVYNKHVGLWLQKNGFETYVRQFRDEHKIDGKCLLTLTEDDLRSPPLHIQVLGDIKRLGIALRALQESNAELVVCLMGRSLIGSLDLNKHSLKSHNNHMNHSNLDYLSNDDFSDEFHVNRSEGQREMKPESWKALIAMLYFFTATWITAIVMVIVHDRVPDMQTYPPLPDIFLDNIPLIPHAFNMCEICGLVLFIIWTVILVFHKHRFILLRRMFSLFGSVFFLRCVTMLITSLSVPGRHLQCKARPYGSWLERVSQAFLIWQGGGMSIQGVRTCGDYMFSGHTVVLTLLNFFITEYTPTSLYLVHTLSWVLNLFGIFFILAAHEHYSIDVFIAFYISTRLFLYYHTLANNQALYQNDRKRTRIWFPLFYFFESGVHDIVPNVFDNPFRSQHWKLNVFLKKLMPKVFDKSKQL</sequence>
<keyword evidence="11" id="KW-0443">Lipid metabolism</keyword>